<gene>
    <name evidence="4" type="ORF">CSOL1703_00010363</name>
</gene>
<dbReference type="InterPro" id="IPR029045">
    <property type="entry name" value="ClpP/crotonase-like_dom_sf"/>
</dbReference>
<evidence type="ECO:0000313" key="5">
    <source>
        <dbReference type="Proteomes" id="UP000775872"/>
    </source>
</evidence>
<dbReference type="SUPFAM" id="SSF52096">
    <property type="entry name" value="ClpP/crotonase"/>
    <property type="match status" value="1"/>
</dbReference>
<feature type="domain" description="Tail specific protease" evidence="2">
    <location>
        <begin position="383"/>
        <end position="590"/>
    </location>
</feature>
<evidence type="ECO:0000256" key="1">
    <source>
        <dbReference type="SAM" id="SignalP"/>
    </source>
</evidence>
<dbReference type="EMBL" id="CABFOC020000007">
    <property type="protein sequence ID" value="CAH0044626.1"/>
    <property type="molecule type" value="Genomic_DNA"/>
</dbReference>
<organism evidence="4 5">
    <name type="scientific">Clonostachys solani</name>
    <dbReference type="NCBI Taxonomy" id="160281"/>
    <lineage>
        <taxon>Eukaryota</taxon>
        <taxon>Fungi</taxon>
        <taxon>Dikarya</taxon>
        <taxon>Ascomycota</taxon>
        <taxon>Pezizomycotina</taxon>
        <taxon>Sordariomycetes</taxon>
        <taxon>Hypocreomycetidae</taxon>
        <taxon>Hypocreales</taxon>
        <taxon>Bionectriaceae</taxon>
        <taxon>Clonostachys</taxon>
    </lineage>
</organism>
<comment type="caution">
    <text evidence="4">The sequence shown here is derived from an EMBL/GenBank/DDBJ whole genome shotgun (WGS) entry which is preliminary data.</text>
</comment>
<protein>
    <recommendedName>
        <fullName evidence="6">Tail specific protease domain-containing protein</fullName>
    </recommendedName>
</protein>
<dbReference type="Pfam" id="PF03572">
    <property type="entry name" value="Peptidase_S41"/>
    <property type="match status" value="1"/>
</dbReference>
<evidence type="ECO:0000259" key="2">
    <source>
        <dbReference type="Pfam" id="PF03572"/>
    </source>
</evidence>
<name>A0A9N9W9Z6_9HYPO</name>
<evidence type="ECO:0000313" key="4">
    <source>
        <dbReference type="EMBL" id="CAH0044626.1"/>
    </source>
</evidence>
<evidence type="ECO:0000259" key="3">
    <source>
        <dbReference type="Pfam" id="PF23658"/>
    </source>
</evidence>
<feature type="chain" id="PRO_5040289329" description="Tail specific protease domain-containing protein" evidence="1">
    <location>
        <begin position="23"/>
        <end position="799"/>
    </location>
</feature>
<proteinExistence type="predicted"/>
<dbReference type="Gene3D" id="3.90.226.10">
    <property type="entry name" value="2-enoyl-CoA Hydratase, Chain A, domain 1"/>
    <property type="match status" value="1"/>
</dbReference>
<feature type="signal peptide" evidence="1">
    <location>
        <begin position="1"/>
        <end position="22"/>
    </location>
</feature>
<dbReference type="OrthoDB" id="27214at2759"/>
<dbReference type="AlphaFoldDB" id="A0A9N9W9Z6"/>
<dbReference type="GO" id="GO:0006508">
    <property type="term" value="P:proteolysis"/>
    <property type="evidence" value="ECO:0007669"/>
    <property type="project" value="InterPro"/>
</dbReference>
<sequence>MLSTTLWAAALAAFQLTVPVVAQSQNDPCRIVARSQLEAASKIKIQKTGDILLAPFDAETAYKCATSVPLDFDEAATTIQILKLYYGLQTTIPYLKSPPKSYQQPAVDVMGRFDAIADKIKKKTYKNQYELDIDINSIIIDTHEGHFQFAAGVIQIFQWILPDSLVTISSDGKAIPQVYTYSDVYNKVPNASPVVEIEGDSVFNYLRNYTQRTNALGLVDPHADYNAMNLNPAYQFGISGASTGLSYYFNSFQSTYVYNGKTLKGRYANGTNFEWEYVAGSSANLTANGWLSGDSIYSRKIVNRQALSGRTDIDDEDVVPVPEEELPSLQNLVHGRGVTINTRATTSLTKVPFDSYPSSPDTKQDSFGFGGTVSGYILKDASVGVLSLPSFANGKDAPGPTFSAAVADFISKAKSAGVKKIVIDLSGNGGGSVFQGYDTFRQFFPTVAPTLAFRTRSSDLSNTYGSFLTSVSTESGRVFSQNYILAIAKTFGNVASLNSAFTTKTDGSRWSSWKDFYGPNDVYGDKYSNLGYYNLSSTLIASDLGQYITGYGSSSVPKQPFDAKDIVLLHDGHCASTCTIFSELMKVDGGVKSVAVGGIPQNGPMQGVSGTRGSNLQKLDLYSLITENIVEAVSSFSNKDTFLKTTGLTSSAIQGLPKTLAEAPWTMTGGVNALDEVRLSSPNDPRQFVYEASNCRIFYTGDMVRDVTQLWIAAGKYAANDTSVCVPGSQDAPGSGRNKTVTDYPGFSHDEVWDKANSTAVPSVSGGGDKEDSSSSAGSAVRVGLAGVLGLALAAAVLL</sequence>
<dbReference type="InterPro" id="IPR056186">
    <property type="entry name" value="PDZ_CPAF-rel"/>
</dbReference>
<keyword evidence="5" id="KW-1185">Reference proteome</keyword>
<evidence type="ECO:0008006" key="6">
    <source>
        <dbReference type="Google" id="ProtNLM"/>
    </source>
</evidence>
<keyword evidence="1" id="KW-0732">Signal</keyword>
<dbReference type="InterPro" id="IPR052766">
    <property type="entry name" value="S41A_metabolite_peptidase"/>
</dbReference>
<dbReference type="PANTHER" id="PTHR37049:SF4">
    <property type="entry name" value="RHODANESE DOMAIN-CONTAINING PROTEIN"/>
    <property type="match status" value="1"/>
</dbReference>
<dbReference type="Proteomes" id="UP000775872">
    <property type="component" value="Unassembled WGS sequence"/>
</dbReference>
<dbReference type="GO" id="GO:0008236">
    <property type="term" value="F:serine-type peptidase activity"/>
    <property type="evidence" value="ECO:0007669"/>
    <property type="project" value="InterPro"/>
</dbReference>
<dbReference type="PANTHER" id="PTHR37049">
    <property type="entry name" value="PEPTIDASE S41 FAMILY PROTEIN"/>
    <property type="match status" value="1"/>
</dbReference>
<dbReference type="InterPro" id="IPR005151">
    <property type="entry name" value="Tail-specific_protease"/>
</dbReference>
<feature type="domain" description="CPAF-like PDZ" evidence="3">
    <location>
        <begin position="161"/>
        <end position="285"/>
    </location>
</feature>
<accession>A0A9N9W9Z6</accession>
<reference evidence="4" key="1">
    <citation type="submission" date="2021-10" db="EMBL/GenBank/DDBJ databases">
        <authorList>
            <person name="Piombo E."/>
        </authorList>
    </citation>
    <scope>NUCLEOTIDE SEQUENCE</scope>
</reference>
<dbReference type="Pfam" id="PF23658">
    <property type="entry name" value="PDZ_CPAF_rel"/>
    <property type="match status" value="1"/>
</dbReference>